<accession>A0A1H6F6L8</accession>
<keyword evidence="2" id="KW-1185">Reference proteome</keyword>
<dbReference type="Proteomes" id="UP000236724">
    <property type="component" value="Unassembled WGS sequence"/>
</dbReference>
<gene>
    <name evidence="1" type="ORF">MBHS_00802</name>
</gene>
<dbReference type="EMBL" id="FMSV02000136">
    <property type="protein sequence ID" value="SEH04949.1"/>
    <property type="molecule type" value="Genomic_DNA"/>
</dbReference>
<dbReference type="RefSeq" id="WP_286019031.1">
    <property type="nucleotide sequence ID" value="NZ_FMSV02000136.1"/>
</dbReference>
<sequence length="235" mass="26778">MIVVRGGTGKPISSQRLAAYFEKHTDIEGYLYLGYPIIGAIDGGYQIDALLVSKQHGAVIFHLIEGAYDNKIQLEEIQDESYTKFESKLKLHKELTDKRKLAVELNVPIFAPVWKNHSNIKSDYPILVSDTDLENFLNAITWSNQRKYKKLVSVIQSITTIRRRNKRDYVKKPTSRGAKLKVLEDSIANLDRYQSTAVIETVEGVQRIRGLAGSGKRLSWLLKLLIYMQKIQIGK</sequence>
<name>A0A1H6F6L8_9GAMM</name>
<proteinExistence type="predicted"/>
<protein>
    <recommendedName>
        <fullName evidence="3">NERD domain-containing protein</fullName>
    </recommendedName>
</protein>
<reference evidence="1 2" key="1">
    <citation type="submission" date="2016-10" db="EMBL/GenBank/DDBJ databases">
        <authorList>
            <person name="de Groot N.N."/>
        </authorList>
    </citation>
    <scope>NUCLEOTIDE SEQUENCE [LARGE SCALE GENOMIC DNA]</scope>
    <source>
        <strain evidence="1">MBHS1</strain>
    </source>
</reference>
<evidence type="ECO:0008006" key="3">
    <source>
        <dbReference type="Google" id="ProtNLM"/>
    </source>
</evidence>
<evidence type="ECO:0000313" key="2">
    <source>
        <dbReference type="Proteomes" id="UP000236724"/>
    </source>
</evidence>
<organism evidence="1 2">
    <name type="scientific">Candidatus Venteria ishoeyi</name>
    <dbReference type="NCBI Taxonomy" id="1899563"/>
    <lineage>
        <taxon>Bacteria</taxon>
        <taxon>Pseudomonadati</taxon>
        <taxon>Pseudomonadota</taxon>
        <taxon>Gammaproteobacteria</taxon>
        <taxon>Thiotrichales</taxon>
        <taxon>Thiotrichaceae</taxon>
        <taxon>Venteria</taxon>
    </lineage>
</organism>
<dbReference type="AlphaFoldDB" id="A0A1H6F6L8"/>
<evidence type="ECO:0000313" key="1">
    <source>
        <dbReference type="EMBL" id="SEH04949.1"/>
    </source>
</evidence>